<evidence type="ECO:0000256" key="1">
    <source>
        <dbReference type="SAM" id="MobiDB-lite"/>
    </source>
</evidence>
<evidence type="ECO:0000313" key="2">
    <source>
        <dbReference type="EMBL" id="KAG5589806.1"/>
    </source>
</evidence>
<dbReference type="EMBL" id="JACXVP010000008">
    <property type="protein sequence ID" value="KAG5589806.1"/>
    <property type="molecule type" value="Genomic_DNA"/>
</dbReference>
<sequence>MCHSVEWQIAHARFNSSVHHFHRRQPESPSSSPLNFTTLLILHSRISPFPSIQDSYSVHKTQYSQSNNLYRNGILLYNRSCCTIFSNFVSSFLVQQERRTNWSQYKKPSPRNRQVTVRSDTDHHQQLNY</sequence>
<organism evidence="2 3">
    <name type="scientific">Solanum commersonii</name>
    <name type="common">Commerson's wild potato</name>
    <name type="synonym">Commerson's nightshade</name>
    <dbReference type="NCBI Taxonomy" id="4109"/>
    <lineage>
        <taxon>Eukaryota</taxon>
        <taxon>Viridiplantae</taxon>
        <taxon>Streptophyta</taxon>
        <taxon>Embryophyta</taxon>
        <taxon>Tracheophyta</taxon>
        <taxon>Spermatophyta</taxon>
        <taxon>Magnoliopsida</taxon>
        <taxon>eudicotyledons</taxon>
        <taxon>Gunneridae</taxon>
        <taxon>Pentapetalae</taxon>
        <taxon>asterids</taxon>
        <taxon>lamiids</taxon>
        <taxon>Solanales</taxon>
        <taxon>Solanaceae</taxon>
        <taxon>Solanoideae</taxon>
        <taxon>Solaneae</taxon>
        <taxon>Solanum</taxon>
    </lineage>
</organism>
<name>A0A9J5XS61_SOLCO</name>
<gene>
    <name evidence="2" type="ORF">H5410_040320</name>
</gene>
<proteinExistence type="predicted"/>
<dbReference type="Proteomes" id="UP000824120">
    <property type="component" value="Chromosome 8"/>
</dbReference>
<feature type="region of interest" description="Disordered" evidence="1">
    <location>
        <begin position="103"/>
        <end position="129"/>
    </location>
</feature>
<feature type="compositionally biased region" description="Basic and acidic residues" evidence="1">
    <location>
        <begin position="119"/>
        <end position="129"/>
    </location>
</feature>
<evidence type="ECO:0000313" key="3">
    <source>
        <dbReference type="Proteomes" id="UP000824120"/>
    </source>
</evidence>
<accession>A0A9J5XS61</accession>
<dbReference type="AlphaFoldDB" id="A0A9J5XS61"/>
<protein>
    <submittedName>
        <fullName evidence="2">Uncharacterized protein</fullName>
    </submittedName>
</protein>
<keyword evidence="3" id="KW-1185">Reference proteome</keyword>
<reference evidence="2 3" key="1">
    <citation type="submission" date="2020-09" db="EMBL/GenBank/DDBJ databases">
        <title>De no assembly of potato wild relative species, Solanum commersonii.</title>
        <authorList>
            <person name="Cho K."/>
        </authorList>
    </citation>
    <scope>NUCLEOTIDE SEQUENCE [LARGE SCALE GENOMIC DNA]</scope>
    <source>
        <strain evidence="2">LZ3.2</strain>
        <tissue evidence="2">Leaf</tissue>
    </source>
</reference>
<feature type="compositionally biased region" description="Polar residues" evidence="1">
    <location>
        <begin position="103"/>
        <end position="118"/>
    </location>
</feature>
<comment type="caution">
    <text evidence="2">The sequence shown here is derived from an EMBL/GenBank/DDBJ whole genome shotgun (WGS) entry which is preliminary data.</text>
</comment>